<proteinExistence type="inferred from homology"/>
<sequence length="166" mass="17955">MRDDLRALLDRLGFQPKSVRHPPVQTVEEADLHYAGLEGVHTKNAFLKDAKGVLVLVTVPADCRLDMKALPALIGTKRLSFASPDLMRTVLGTEPGALGPLSLVADTQRQVRFAIEASLLEADAITCHPLDNTETWVIPRSVFGRIMADLGVEPVVFSFAGVAADI</sequence>
<dbReference type="Gene3D" id="3.90.960.10">
    <property type="entry name" value="YbaK/aminoacyl-tRNA synthetase-associated domain"/>
    <property type="match status" value="1"/>
</dbReference>
<name>A0A7W4ILI6_9PROT</name>
<protein>
    <submittedName>
        <fullName evidence="3">Prolyl-tRNA synthetase associated domain-containing protein</fullName>
    </submittedName>
</protein>
<dbReference type="AlphaFoldDB" id="A0A7W4ILI6"/>
<feature type="domain" description="YbaK/aminoacyl-tRNA synthetase-associated" evidence="2">
    <location>
        <begin position="21"/>
        <end position="138"/>
    </location>
</feature>
<dbReference type="SUPFAM" id="SSF55826">
    <property type="entry name" value="YbaK/ProRS associated domain"/>
    <property type="match status" value="1"/>
</dbReference>
<evidence type="ECO:0000313" key="5">
    <source>
        <dbReference type="Proteomes" id="UP000540490"/>
    </source>
</evidence>
<evidence type="ECO:0000313" key="6">
    <source>
        <dbReference type="Proteomes" id="UP000561077"/>
    </source>
</evidence>
<dbReference type="RefSeq" id="WP_182973904.1">
    <property type="nucleotide sequence ID" value="NZ_JABEQN010000010.1"/>
</dbReference>
<keyword evidence="5" id="KW-1185">Reference proteome</keyword>
<dbReference type="Proteomes" id="UP000540490">
    <property type="component" value="Unassembled WGS sequence"/>
</dbReference>
<dbReference type="GO" id="GO:0004812">
    <property type="term" value="F:aminoacyl-tRNA ligase activity"/>
    <property type="evidence" value="ECO:0007669"/>
    <property type="project" value="UniProtKB-KW"/>
</dbReference>
<evidence type="ECO:0000313" key="4">
    <source>
        <dbReference type="EMBL" id="MBB2193958.1"/>
    </source>
</evidence>
<organism evidence="3 6">
    <name type="scientific">Gluconacetobacter dulcium</name>
    <dbReference type="NCBI Taxonomy" id="2729096"/>
    <lineage>
        <taxon>Bacteria</taxon>
        <taxon>Pseudomonadati</taxon>
        <taxon>Pseudomonadota</taxon>
        <taxon>Alphaproteobacteria</taxon>
        <taxon>Acetobacterales</taxon>
        <taxon>Acetobacteraceae</taxon>
        <taxon>Gluconacetobacter</taxon>
    </lineage>
</organism>
<dbReference type="GO" id="GO:0002161">
    <property type="term" value="F:aminoacyl-tRNA deacylase activity"/>
    <property type="evidence" value="ECO:0007669"/>
    <property type="project" value="InterPro"/>
</dbReference>
<evidence type="ECO:0000259" key="2">
    <source>
        <dbReference type="Pfam" id="PF04073"/>
    </source>
</evidence>
<accession>A0A7W4ILI6</accession>
<dbReference type="PANTHER" id="PTHR31423">
    <property type="entry name" value="YBAK DOMAIN-CONTAINING PROTEIN"/>
    <property type="match status" value="1"/>
</dbReference>
<gene>
    <name evidence="4" type="ORF">HLH25_09940</name>
    <name evidence="3" type="ORF">HLH26_09760</name>
</gene>
<keyword evidence="3" id="KW-0030">Aminoacyl-tRNA synthetase</keyword>
<evidence type="ECO:0000256" key="1">
    <source>
        <dbReference type="ARBA" id="ARBA00010201"/>
    </source>
</evidence>
<keyword evidence="3" id="KW-0436">Ligase</keyword>
<dbReference type="InterPro" id="IPR036754">
    <property type="entry name" value="YbaK/aa-tRNA-synt-asso_dom_sf"/>
</dbReference>
<comment type="similarity">
    <text evidence="1">Belongs to the PRORSD1 family.</text>
</comment>
<dbReference type="PANTHER" id="PTHR31423:SF3">
    <property type="entry name" value="PROLYL-TRNA SYNTHETASE ASSOCIATED DOMAIN-CONTAINING PROTEIN 1-RELATED"/>
    <property type="match status" value="1"/>
</dbReference>
<dbReference type="CDD" id="cd04335">
    <property type="entry name" value="PrdX_deacylase"/>
    <property type="match status" value="1"/>
</dbReference>
<dbReference type="Pfam" id="PF04073">
    <property type="entry name" value="tRNA_edit"/>
    <property type="match status" value="1"/>
</dbReference>
<dbReference type="EMBL" id="JABEQN010000010">
    <property type="protein sequence ID" value="MBB2193958.1"/>
    <property type="molecule type" value="Genomic_DNA"/>
</dbReference>
<dbReference type="Proteomes" id="UP000561077">
    <property type="component" value="Unassembled WGS sequence"/>
</dbReference>
<comment type="caution">
    <text evidence="3">The sequence shown here is derived from an EMBL/GenBank/DDBJ whole genome shotgun (WGS) entry which is preliminary data.</text>
</comment>
<reference evidence="5 6" key="1">
    <citation type="submission" date="2020-04" db="EMBL/GenBank/DDBJ databases">
        <title>Description of novel Gluconacetobacter.</title>
        <authorList>
            <person name="Sombolestani A."/>
        </authorList>
    </citation>
    <scope>NUCLEOTIDE SEQUENCE [LARGE SCALE GENOMIC DNA]</scope>
    <source>
        <strain evidence="4 5">LMG 1728</strain>
        <strain evidence="3 6">LMG 1731</strain>
    </source>
</reference>
<dbReference type="InterPro" id="IPR007214">
    <property type="entry name" value="YbaK/aa-tRNA-synth-assoc-dom"/>
</dbReference>
<evidence type="ECO:0000313" key="3">
    <source>
        <dbReference type="EMBL" id="MBB2164822.1"/>
    </source>
</evidence>
<dbReference type="InterPro" id="IPR040285">
    <property type="entry name" value="ProX/PRXD1"/>
</dbReference>
<dbReference type="EMBL" id="JABEQO010000010">
    <property type="protein sequence ID" value="MBB2164822.1"/>
    <property type="molecule type" value="Genomic_DNA"/>
</dbReference>